<dbReference type="AlphaFoldDB" id="A0ABD0NNW2"/>
<feature type="non-terminal residue" evidence="2">
    <location>
        <position position="1"/>
    </location>
</feature>
<gene>
    <name evidence="2" type="ORF">M9458_042267</name>
</gene>
<reference evidence="2 3" key="1">
    <citation type="submission" date="2024-05" db="EMBL/GenBank/DDBJ databases">
        <title>Genome sequencing and assembly of Indian major carp, Cirrhinus mrigala (Hamilton, 1822).</title>
        <authorList>
            <person name="Mohindra V."/>
            <person name="Chowdhury L.M."/>
            <person name="Lal K."/>
            <person name="Jena J.K."/>
        </authorList>
    </citation>
    <scope>NUCLEOTIDE SEQUENCE [LARGE SCALE GENOMIC DNA]</scope>
    <source>
        <strain evidence="2">CM1030</strain>
        <tissue evidence="2">Blood</tissue>
    </source>
</reference>
<keyword evidence="3" id="KW-1185">Reference proteome</keyword>
<protein>
    <submittedName>
        <fullName evidence="2">Uncharacterized protein</fullName>
    </submittedName>
</protein>
<organism evidence="2 3">
    <name type="scientific">Cirrhinus mrigala</name>
    <name type="common">Mrigala</name>
    <dbReference type="NCBI Taxonomy" id="683832"/>
    <lineage>
        <taxon>Eukaryota</taxon>
        <taxon>Metazoa</taxon>
        <taxon>Chordata</taxon>
        <taxon>Craniata</taxon>
        <taxon>Vertebrata</taxon>
        <taxon>Euteleostomi</taxon>
        <taxon>Actinopterygii</taxon>
        <taxon>Neopterygii</taxon>
        <taxon>Teleostei</taxon>
        <taxon>Ostariophysi</taxon>
        <taxon>Cypriniformes</taxon>
        <taxon>Cyprinidae</taxon>
        <taxon>Labeoninae</taxon>
        <taxon>Labeonini</taxon>
        <taxon>Cirrhinus</taxon>
    </lineage>
</organism>
<name>A0ABD0NNW2_CIRMR</name>
<feature type="region of interest" description="Disordered" evidence="1">
    <location>
        <begin position="39"/>
        <end position="72"/>
    </location>
</feature>
<comment type="caution">
    <text evidence="2">The sequence shown here is derived from an EMBL/GenBank/DDBJ whole genome shotgun (WGS) entry which is preliminary data.</text>
</comment>
<accession>A0ABD0NNW2</accession>
<evidence type="ECO:0000256" key="1">
    <source>
        <dbReference type="SAM" id="MobiDB-lite"/>
    </source>
</evidence>
<feature type="compositionally biased region" description="Polar residues" evidence="1">
    <location>
        <begin position="60"/>
        <end position="72"/>
    </location>
</feature>
<evidence type="ECO:0000313" key="3">
    <source>
        <dbReference type="Proteomes" id="UP001529510"/>
    </source>
</evidence>
<dbReference type="EMBL" id="JAMKFB020000021">
    <property type="protein sequence ID" value="KAL0162871.1"/>
    <property type="molecule type" value="Genomic_DNA"/>
</dbReference>
<feature type="compositionally biased region" description="Basic and acidic residues" evidence="1">
    <location>
        <begin position="1"/>
        <end position="19"/>
    </location>
</feature>
<feature type="non-terminal residue" evidence="2">
    <location>
        <position position="72"/>
    </location>
</feature>
<dbReference type="Proteomes" id="UP001529510">
    <property type="component" value="Unassembled WGS sequence"/>
</dbReference>
<sequence>WSRPHQEESGWKHAIGHGERGRHRYPGLAERRCSAFGCRQKRLPGPGPETVQLGEHQLQRHTGTQLDSAAPG</sequence>
<evidence type="ECO:0000313" key="2">
    <source>
        <dbReference type="EMBL" id="KAL0162871.1"/>
    </source>
</evidence>
<feature type="region of interest" description="Disordered" evidence="1">
    <location>
        <begin position="1"/>
        <end position="23"/>
    </location>
</feature>
<proteinExistence type="predicted"/>